<proteinExistence type="predicted"/>
<feature type="non-terminal residue" evidence="2">
    <location>
        <position position="34"/>
    </location>
</feature>
<name>K1TJJ4_9ZZZZ</name>
<protein>
    <submittedName>
        <fullName evidence="2">Uncharacterized protein</fullName>
    </submittedName>
</protein>
<feature type="transmembrane region" description="Helical" evidence="1">
    <location>
        <begin position="14"/>
        <end position="32"/>
    </location>
</feature>
<keyword evidence="1" id="KW-0472">Membrane</keyword>
<dbReference type="AlphaFoldDB" id="K1TJJ4"/>
<accession>K1TJJ4</accession>
<keyword evidence="1" id="KW-0812">Transmembrane</keyword>
<evidence type="ECO:0000313" key="2">
    <source>
        <dbReference type="EMBL" id="EKC67734.1"/>
    </source>
</evidence>
<evidence type="ECO:0000256" key="1">
    <source>
        <dbReference type="SAM" id="Phobius"/>
    </source>
</evidence>
<reference evidence="2" key="1">
    <citation type="journal article" date="2013" name="Environ. Microbiol.">
        <title>Microbiota from the distal guts of lean and obese adolescents exhibit partial functional redundancy besides clear differences in community structure.</title>
        <authorList>
            <person name="Ferrer M."/>
            <person name="Ruiz A."/>
            <person name="Lanza F."/>
            <person name="Haange S.B."/>
            <person name="Oberbach A."/>
            <person name="Till H."/>
            <person name="Bargiela R."/>
            <person name="Campoy C."/>
            <person name="Segura M.T."/>
            <person name="Richter M."/>
            <person name="von Bergen M."/>
            <person name="Seifert J."/>
            <person name="Suarez A."/>
        </authorList>
    </citation>
    <scope>NUCLEOTIDE SEQUENCE</scope>
</reference>
<sequence length="34" mass="3535">MTGAGSGYIDNGCVLNPFAGIPLYIFMALSLLSK</sequence>
<gene>
    <name evidence="2" type="ORF">LEA_09151</name>
</gene>
<comment type="caution">
    <text evidence="2">The sequence shown here is derived from an EMBL/GenBank/DDBJ whole genome shotgun (WGS) entry which is preliminary data.</text>
</comment>
<keyword evidence="1" id="KW-1133">Transmembrane helix</keyword>
<dbReference type="EMBL" id="AJWY01006120">
    <property type="protein sequence ID" value="EKC67734.1"/>
    <property type="molecule type" value="Genomic_DNA"/>
</dbReference>
<organism evidence="2">
    <name type="scientific">human gut metagenome</name>
    <dbReference type="NCBI Taxonomy" id="408170"/>
    <lineage>
        <taxon>unclassified sequences</taxon>
        <taxon>metagenomes</taxon>
        <taxon>organismal metagenomes</taxon>
    </lineage>
</organism>